<evidence type="ECO:0000313" key="2">
    <source>
        <dbReference type="EMBL" id="TYO97325.1"/>
    </source>
</evidence>
<protein>
    <recommendedName>
        <fullName evidence="4">DUF1634 domain-containing protein</fullName>
    </recommendedName>
</protein>
<accession>A0A5S4ZWD0</accession>
<reference evidence="2 3" key="1">
    <citation type="submission" date="2019-07" db="EMBL/GenBank/DDBJ databases">
        <title>Genomic Encyclopedia of Type Strains, Phase I: the one thousand microbial genomes (KMG-I) project.</title>
        <authorList>
            <person name="Kyrpides N."/>
        </authorList>
    </citation>
    <scope>NUCLEOTIDE SEQUENCE [LARGE SCALE GENOMIC DNA]</scope>
    <source>
        <strain evidence="2 3">DSM 6562</strain>
    </source>
</reference>
<keyword evidence="1" id="KW-0812">Transmembrane</keyword>
<dbReference type="Proteomes" id="UP000323166">
    <property type="component" value="Unassembled WGS sequence"/>
</dbReference>
<gene>
    <name evidence="2" type="ORF">LX24_00516</name>
</gene>
<evidence type="ECO:0000313" key="3">
    <source>
        <dbReference type="Proteomes" id="UP000323166"/>
    </source>
</evidence>
<evidence type="ECO:0000256" key="1">
    <source>
        <dbReference type="SAM" id="Phobius"/>
    </source>
</evidence>
<evidence type="ECO:0008006" key="4">
    <source>
        <dbReference type="Google" id="ProtNLM"/>
    </source>
</evidence>
<keyword evidence="3" id="KW-1185">Reference proteome</keyword>
<feature type="transmembrane region" description="Helical" evidence="1">
    <location>
        <begin position="103"/>
        <end position="129"/>
    </location>
</feature>
<feature type="transmembrane region" description="Helical" evidence="1">
    <location>
        <begin position="136"/>
        <end position="155"/>
    </location>
</feature>
<organism evidence="2 3">
    <name type="scientific">Desulfallas thermosapovorans DSM 6562</name>
    <dbReference type="NCBI Taxonomy" id="1121431"/>
    <lineage>
        <taxon>Bacteria</taxon>
        <taxon>Bacillati</taxon>
        <taxon>Bacillota</taxon>
        <taxon>Clostridia</taxon>
        <taxon>Eubacteriales</taxon>
        <taxon>Desulfallaceae</taxon>
        <taxon>Desulfallas</taxon>
    </lineage>
</organism>
<name>A0A5S4ZWD0_9FIRM</name>
<dbReference type="AlphaFoldDB" id="A0A5S4ZWD0"/>
<keyword evidence="1" id="KW-1133">Transmembrane helix</keyword>
<sequence>MSSQVRAENVRQQTAPERQKAVAAQIEVPPEQIKYANLLLYCSWAGIGILMVTFLLYMSGIMGSYIPPAEISQYWGMSVHDYLVATGAPHGWGWLGMLGNSDYLNLIGIALLATLTVVGYVALLLPAYLRKKDIPYATIVMLEITVLTLAASGILKVGAH</sequence>
<dbReference type="RefSeq" id="WP_166510572.1">
    <property type="nucleotide sequence ID" value="NZ_VNHM01000002.1"/>
</dbReference>
<feature type="transmembrane region" description="Helical" evidence="1">
    <location>
        <begin position="38"/>
        <end position="58"/>
    </location>
</feature>
<keyword evidence="1" id="KW-0472">Membrane</keyword>
<dbReference type="EMBL" id="VNHM01000002">
    <property type="protein sequence ID" value="TYO97325.1"/>
    <property type="molecule type" value="Genomic_DNA"/>
</dbReference>
<proteinExistence type="predicted"/>
<comment type="caution">
    <text evidence="2">The sequence shown here is derived from an EMBL/GenBank/DDBJ whole genome shotgun (WGS) entry which is preliminary data.</text>
</comment>